<reference evidence="1" key="1">
    <citation type="submission" date="2023-08" db="EMBL/GenBank/DDBJ databases">
        <title>Black Yeasts Isolated from many extreme environments.</title>
        <authorList>
            <person name="Coleine C."/>
            <person name="Stajich J.E."/>
            <person name="Selbmann L."/>
        </authorList>
    </citation>
    <scope>NUCLEOTIDE SEQUENCE</scope>
    <source>
        <strain evidence="1">CCFEE 5810</strain>
    </source>
</reference>
<proteinExistence type="predicted"/>
<dbReference type="EMBL" id="JAVRQU010000024">
    <property type="protein sequence ID" value="KAK5690645.1"/>
    <property type="molecule type" value="Genomic_DNA"/>
</dbReference>
<gene>
    <name evidence="1" type="ORF">LTR97_012201</name>
</gene>
<dbReference type="AlphaFoldDB" id="A0AAN7VY26"/>
<accession>A0AAN7VY26</accession>
<evidence type="ECO:0000313" key="2">
    <source>
        <dbReference type="Proteomes" id="UP001310594"/>
    </source>
</evidence>
<dbReference type="Proteomes" id="UP001310594">
    <property type="component" value="Unassembled WGS sequence"/>
</dbReference>
<organism evidence="1 2">
    <name type="scientific">Elasticomyces elasticus</name>
    <dbReference type="NCBI Taxonomy" id="574655"/>
    <lineage>
        <taxon>Eukaryota</taxon>
        <taxon>Fungi</taxon>
        <taxon>Dikarya</taxon>
        <taxon>Ascomycota</taxon>
        <taxon>Pezizomycotina</taxon>
        <taxon>Dothideomycetes</taxon>
        <taxon>Dothideomycetidae</taxon>
        <taxon>Mycosphaerellales</taxon>
        <taxon>Teratosphaeriaceae</taxon>
        <taxon>Elasticomyces</taxon>
    </lineage>
</organism>
<protein>
    <submittedName>
        <fullName evidence="1">Uncharacterized protein</fullName>
    </submittedName>
</protein>
<name>A0AAN7VY26_9PEZI</name>
<sequence>MCVQKRQQLQSYTQPVPTPASISGWPECLVSAACRQVATDVVAQTTTSTFLPTSTTILAVTATGVSTCVAPAEDPAYTAFTPVWGVWDGDSIPFSVCVSVYCGNTIHVGTDGYLYFRDTVQTNYGVTLGVFYGQSGGDVSGGMYVYSGMTTGKYDGIFYRVAGAVGTRSLVVSYYIGTRSFGNEQNHYNITLFEDVQVVAYKYYG</sequence>
<comment type="caution">
    <text evidence="1">The sequence shown here is derived from an EMBL/GenBank/DDBJ whole genome shotgun (WGS) entry which is preliminary data.</text>
</comment>
<evidence type="ECO:0000313" key="1">
    <source>
        <dbReference type="EMBL" id="KAK5690645.1"/>
    </source>
</evidence>